<protein>
    <submittedName>
        <fullName evidence="2">Uncharacterized protein</fullName>
    </submittedName>
</protein>
<dbReference type="AlphaFoldDB" id="A0A2P5DVA7"/>
<accession>A0A2P5DVA7</accession>
<feature type="compositionally biased region" description="Basic and acidic residues" evidence="1">
    <location>
        <begin position="1"/>
        <end position="11"/>
    </location>
</feature>
<sequence length="83" mass="9573">MKQDEPDKADVEDVLPPERSTRGGEPCDQYFVLGVWLSLKNIITFTLGYSLRPCNEGYFKIRSAEEKKNGENVNKRLNRLLKI</sequence>
<reference evidence="3" key="1">
    <citation type="submission" date="2016-06" db="EMBL/GenBank/DDBJ databases">
        <title>Parallel loss of symbiosis genes in relatives of nitrogen-fixing non-legume Parasponia.</title>
        <authorList>
            <person name="Van Velzen R."/>
            <person name="Holmer R."/>
            <person name="Bu F."/>
            <person name="Rutten L."/>
            <person name="Van Zeijl A."/>
            <person name="Liu W."/>
            <person name="Santuari L."/>
            <person name="Cao Q."/>
            <person name="Sharma T."/>
            <person name="Shen D."/>
            <person name="Roswanjaya Y."/>
            <person name="Wardhani T."/>
            <person name="Kalhor M.S."/>
            <person name="Jansen J."/>
            <person name="Van den Hoogen J."/>
            <person name="Gungor B."/>
            <person name="Hartog M."/>
            <person name="Hontelez J."/>
            <person name="Verver J."/>
            <person name="Yang W.-C."/>
            <person name="Schijlen E."/>
            <person name="Repin R."/>
            <person name="Schilthuizen M."/>
            <person name="Schranz E."/>
            <person name="Heidstra R."/>
            <person name="Miyata K."/>
            <person name="Fedorova E."/>
            <person name="Kohlen W."/>
            <person name="Bisseling T."/>
            <person name="Smit S."/>
            <person name="Geurts R."/>
        </authorList>
    </citation>
    <scope>NUCLEOTIDE SEQUENCE [LARGE SCALE GENOMIC DNA]</scope>
    <source>
        <strain evidence="3">cv. WU1-14</strain>
    </source>
</reference>
<dbReference type="EMBL" id="JXTB01000014">
    <property type="protein sequence ID" value="PON77234.1"/>
    <property type="molecule type" value="Genomic_DNA"/>
</dbReference>
<evidence type="ECO:0000313" key="2">
    <source>
        <dbReference type="EMBL" id="PON77234.1"/>
    </source>
</evidence>
<proteinExistence type="predicted"/>
<gene>
    <name evidence="2" type="ORF">PanWU01x14_028530</name>
</gene>
<dbReference type="Proteomes" id="UP000237105">
    <property type="component" value="Unassembled WGS sequence"/>
</dbReference>
<keyword evidence="3" id="KW-1185">Reference proteome</keyword>
<evidence type="ECO:0000256" key="1">
    <source>
        <dbReference type="SAM" id="MobiDB-lite"/>
    </source>
</evidence>
<organism evidence="2 3">
    <name type="scientific">Parasponia andersonii</name>
    <name type="common">Sponia andersonii</name>
    <dbReference type="NCBI Taxonomy" id="3476"/>
    <lineage>
        <taxon>Eukaryota</taxon>
        <taxon>Viridiplantae</taxon>
        <taxon>Streptophyta</taxon>
        <taxon>Embryophyta</taxon>
        <taxon>Tracheophyta</taxon>
        <taxon>Spermatophyta</taxon>
        <taxon>Magnoliopsida</taxon>
        <taxon>eudicotyledons</taxon>
        <taxon>Gunneridae</taxon>
        <taxon>Pentapetalae</taxon>
        <taxon>rosids</taxon>
        <taxon>fabids</taxon>
        <taxon>Rosales</taxon>
        <taxon>Cannabaceae</taxon>
        <taxon>Parasponia</taxon>
    </lineage>
</organism>
<name>A0A2P5DVA7_PARAD</name>
<comment type="caution">
    <text evidence="2">The sequence shown here is derived from an EMBL/GenBank/DDBJ whole genome shotgun (WGS) entry which is preliminary data.</text>
</comment>
<evidence type="ECO:0000313" key="3">
    <source>
        <dbReference type="Proteomes" id="UP000237105"/>
    </source>
</evidence>
<feature type="region of interest" description="Disordered" evidence="1">
    <location>
        <begin position="1"/>
        <end position="23"/>
    </location>
</feature>